<name>A0ABM7MIY1_9BURK</name>
<organism evidence="5 6">
    <name type="scientific">Rhodoferax lithotrophicus</name>
    <dbReference type="NCBI Taxonomy" id="2798804"/>
    <lineage>
        <taxon>Bacteria</taxon>
        <taxon>Pseudomonadati</taxon>
        <taxon>Pseudomonadota</taxon>
        <taxon>Betaproteobacteria</taxon>
        <taxon>Burkholderiales</taxon>
        <taxon>Comamonadaceae</taxon>
        <taxon>Rhodoferax</taxon>
    </lineage>
</organism>
<dbReference type="SUPFAM" id="SSF47807">
    <property type="entry name" value="5' to 3' exonuclease, C-terminal subdomain"/>
    <property type="match status" value="1"/>
</dbReference>
<keyword evidence="2" id="KW-0378">Hydrolase</keyword>
<dbReference type="SUPFAM" id="SSF88723">
    <property type="entry name" value="PIN domain-like"/>
    <property type="match status" value="1"/>
</dbReference>
<dbReference type="EMBL" id="AP024238">
    <property type="protein sequence ID" value="BCO26211.1"/>
    <property type="molecule type" value="Genomic_DNA"/>
</dbReference>
<dbReference type="RefSeq" id="WP_223909387.1">
    <property type="nucleotide sequence ID" value="NZ_AP024238.1"/>
</dbReference>
<feature type="domain" description="5'-3' exonuclease" evidence="4">
    <location>
        <begin position="1"/>
        <end position="255"/>
    </location>
</feature>
<dbReference type="InterPro" id="IPR008918">
    <property type="entry name" value="HhH2"/>
</dbReference>
<dbReference type="InterPro" id="IPR036279">
    <property type="entry name" value="5-3_exonuclease_C_sf"/>
</dbReference>
<dbReference type="InterPro" id="IPR038969">
    <property type="entry name" value="FEN"/>
</dbReference>
<evidence type="ECO:0000256" key="1">
    <source>
        <dbReference type="ARBA" id="ARBA00022722"/>
    </source>
</evidence>
<accession>A0ABM7MIY1</accession>
<evidence type="ECO:0000313" key="5">
    <source>
        <dbReference type="EMBL" id="BCO26211.1"/>
    </source>
</evidence>
<dbReference type="Pfam" id="PF01367">
    <property type="entry name" value="5_3_exonuc"/>
    <property type="match status" value="1"/>
</dbReference>
<dbReference type="PANTHER" id="PTHR42646:SF2">
    <property type="entry name" value="5'-3' EXONUCLEASE FAMILY PROTEIN"/>
    <property type="match status" value="1"/>
</dbReference>
<dbReference type="SMART" id="SM00279">
    <property type="entry name" value="HhH2"/>
    <property type="match status" value="1"/>
</dbReference>
<protein>
    <submittedName>
        <fullName evidence="5">DNA polymerase I</fullName>
    </submittedName>
</protein>
<dbReference type="Gene3D" id="3.40.50.1010">
    <property type="entry name" value="5'-nuclease"/>
    <property type="match status" value="1"/>
</dbReference>
<dbReference type="CDD" id="cd09898">
    <property type="entry name" value="H3TH_53EXO"/>
    <property type="match status" value="1"/>
</dbReference>
<keyword evidence="3" id="KW-0238">DNA-binding</keyword>
<dbReference type="CDD" id="cd09859">
    <property type="entry name" value="PIN_53EXO"/>
    <property type="match status" value="1"/>
</dbReference>
<gene>
    <name evidence="5" type="ORF">MIZ03_1091</name>
</gene>
<dbReference type="PANTHER" id="PTHR42646">
    <property type="entry name" value="FLAP ENDONUCLEASE XNI"/>
    <property type="match status" value="1"/>
</dbReference>
<reference evidence="5 6" key="1">
    <citation type="journal article" date="2021" name="Microbiol. Spectr.">
        <title>A Single Bacterium Capable of Oxidation and Reduction of Iron at Circumneutral pH.</title>
        <authorList>
            <person name="Kato S."/>
            <person name="Ohkuma M."/>
        </authorList>
    </citation>
    <scope>NUCLEOTIDE SEQUENCE [LARGE SCALE GENOMIC DNA]</scope>
    <source>
        <strain evidence="5 6">MIZ03</strain>
    </source>
</reference>
<sequence>MALLIIDAMNIIRRIHEAVPGPESEERVADTVASSLASFRRALKTHRPTHAVAVFDHGGRTWKHDLYAPYQAHRQPMPELLKGGVRTIQQALAGLGLHWIAIAGIEADDAIATLVEKWCKASVEPVIILSTDKDFLQLLNDQVGIYDHFKGRWRDAAYVQEKFGVTPAQMGDLLALMGDAADGIPGVDKVGAKTAAGLLRINGNLDRVISNADKVSGQVGVNLRKGVELARLSRRLVSFKTDVPLGLTWRMLAQPGREVDDSY</sequence>
<dbReference type="InterPro" id="IPR020045">
    <property type="entry name" value="DNA_polI_H3TH"/>
</dbReference>
<dbReference type="Proteomes" id="UP000824366">
    <property type="component" value="Chromosome"/>
</dbReference>
<keyword evidence="1" id="KW-0540">Nuclease</keyword>
<dbReference type="Gene3D" id="1.10.150.20">
    <property type="entry name" value="5' to 3' exonuclease, C-terminal subdomain"/>
    <property type="match status" value="1"/>
</dbReference>
<keyword evidence="6" id="KW-1185">Reference proteome</keyword>
<proteinExistence type="predicted"/>
<dbReference type="SMART" id="SM00475">
    <property type="entry name" value="53EXOc"/>
    <property type="match status" value="1"/>
</dbReference>
<dbReference type="InterPro" id="IPR029060">
    <property type="entry name" value="PIN-like_dom_sf"/>
</dbReference>
<dbReference type="InterPro" id="IPR020046">
    <property type="entry name" value="5-3_exonucl_a-hlix_arch_N"/>
</dbReference>
<dbReference type="Pfam" id="PF02739">
    <property type="entry name" value="5_3_exonuc_N"/>
    <property type="match status" value="1"/>
</dbReference>
<evidence type="ECO:0000256" key="2">
    <source>
        <dbReference type="ARBA" id="ARBA00022801"/>
    </source>
</evidence>
<evidence type="ECO:0000259" key="4">
    <source>
        <dbReference type="SMART" id="SM00475"/>
    </source>
</evidence>
<dbReference type="InterPro" id="IPR002421">
    <property type="entry name" value="5-3_exonuclease"/>
</dbReference>
<evidence type="ECO:0000256" key="3">
    <source>
        <dbReference type="ARBA" id="ARBA00023125"/>
    </source>
</evidence>
<evidence type="ECO:0000313" key="6">
    <source>
        <dbReference type="Proteomes" id="UP000824366"/>
    </source>
</evidence>